<comment type="caution">
    <text evidence="1">The sequence shown here is derived from an EMBL/GenBank/DDBJ whole genome shotgun (WGS) entry which is preliminary data.</text>
</comment>
<name>A0A7W5BJQ0_9HYPH</name>
<organism evidence="1 2">
    <name type="scientific">Rhizobium pisi</name>
    <dbReference type="NCBI Taxonomy" id="574561"/>
    <lineage>
        <taxon>Bacteria</taxon>
        <taxon>Pseudomonadati</taxon>
        <taxon>Pseudomonadota</taxon>
        <taxon>Alphaproteobacteria</taxon>
        <taxon>Hyphomicrobiales</taxon>
        <taxon>Rhizobiaceae</taxon>
        <taxon>Rhizobium/Agrobacterium group</taxon>
        <taxon>Rhizobium</taxon>
    </lineage>
</organism>
<evidence type="ECO:0000313" key="2">
    <source>
        <dbReference type="Proteomes" id="UP000518315"/>
    </source>
</evidence>
<protein>
    <submittedName>
        <fullName evidence="1">Uncharacterized protein</fullName>
    </submittedName>
</protein>
<reference evidence="1 2" key="1">
    <citation type="submission" date="2020-08" db="EMBL/GenBank/DDBJ databases">
        <title>Genomic Encyclopedia of Type Strains, Phase III (KMG-III): the genomes of soil and plant-associated and newly described type strains.</title>
        <authorList>
            <person name="Whitman W."/>
        </authorList>
    </citation>
    <scope>NUCLEOTIDE SEQUENCE [LARGE SCALE GENOMIC DNA]</scope>
    <source>
        <strain evidence="1 2">CECT 4113</strain>
    </source>
</reference>
<proteinExistence type="predicted"/>
<dbReference type="AlphaFoldDB" id="A0A7W5BJQ0"/>
<evidence type="ECO:0000313" key="1">
    <source>
        <dbReference type="EMBL" id="MBB3134187.1"/>
    </source>
</evidence>
<keyword evidence="2" id="KW-1185">Reference proteome</keyword>
<sequence length="63" mass="7072">MKSDFSSTPISPVRIPLRMLNNLPLAPRLTFTAALMLVKAVSIRAIPFLETSRSKRWSLRTSS</sequence>
<accession>A0A7W5BJQ0</accession>
<dbReference type="EMBL" id="JACHXH010000005">
    <property type="protein sequence ID" value="MBB3134187.1"/>
    <property type="molecule type" value="Genomic_DNA"/>
</dbReference>
<dbReference type="Proteomes" id="UP000518315">
    <property type="component" value="Unassembled WGS sequence"/>
</dbReference>
<gene>
    <name evidence="1" type="ORF">FHS26_001903</name>
</gene>